<accession>A0A9P7UB76</accession>
<organism evidence="1 2">
    <name type="scientific">Colletotrichum scovillei</name>
    <dbReference type="NCBI Taxonomy" id="1209932"/>
    <lineage>
        <taxon>Eukaryota</taxon>
        <taxon>Fungi</taxon>
        <taxon>Dikarya</taxon>
        <taxon>Ascomycota</taxon>
        <taxon>Pezizomycotina</taxon>
        <taxon>Sordariomycetes</taxon>
        <taxon>Hypocreomycetidae</taxon>
        <taxon>Glomerellales</taxon>
        <taxon>Glomerellaceae</taxon>
        <taxon>Colletotrichum</taxon>
        <taxon>Colletotrichum acutatum species complex</taxon>
    </lineage>
</organism>
<dbReference type="AlphaFoldDB" id="A0A9P7UB76"/>
<dbReference type="EMBL" id="JAESDN010000016">
    <property type="protein sequence ID" value="KAG7041202.1"/>
    <property type="molecule type" value="Genomic_DNA"/>
</dbReference>
<comment type="caution">
    <text evidence="1">The sequence shown here is derived from an EMBL/GenBank/DDBJ whole genome shotgun (WGS) entry which is preliminary data.</text>
</comment>
<protein>
    <submittedName>
        <fullName evidence="1">Uncharacterized protein</fullName>
    </submittedName>
</protein>
<feature type="non-terminal residue" evidence="1">
    <location>
        <position position="48"/>
    </location>
</feature>
<evidence type="ECO:0000313" key="1">
    <source>
        <dbReference type="EMBL" id="KAG7041202.1"/>
    </source>
</evidence>
<sequence>AVKSFACHGACPEVQAGPYYVREISQLGGLAGLYVFIQGLDLLKDKDL</sequence>
<dbReference type="Proteomes" id="UP000699042">
    <property type="component" value="Unassembled WGS sequence"/>
</dbReference>
<name>A0A9P7UB76_9PEZI</name>
<gene>
    <name evidence="1" type="ORF">JMJ77_008906</name>
</gene>
<keyword evidence="2" id="KW-1185">Reference proteome</keyword>
<proteinExistence type="predicted"/>
<evidence type="ECO:0000313" key="2">
    <source>
        <dbReference type="Proteomes" id="UP000699042"/>
    </source>
</evidence>
<reference evidence="1" key="1">
    <citation type="submission" date="2021-05" db="EMBL/GenBank/DDBJ databases">
        <title>Comparative genomics of three Colletotrichum scovillei strains and genetic complementation revealed genes involved fungal growth and virulence on chili pepper.</title>
        <authorList>
            <person name="Hsieh D.-K."/>
            <person name="Chuang S.-C."/>
            <person name="Chen C.-Y."/>
            <person name="Chao Y.-T."/>
            <person name="Lu M.-Y.J."/>
            <person name="Lee M.-H."/>
            <person name="Shih M.-C."/>
        </authorList>
    </citation>
    <scope>NUCLEOTIDE SEQUENCE</scope>
    <source>
        <strain evidence="1">Coll-153</strain>
    </source>
</reference>